<proteinExistence type="predicted"/>
<comment type="caution">
    <text evidence="4">The sequence shown here is derived from an EMBL/GenBank/DDBJ whole genome shotgun (WGS) entry which is preliminary data.</text>
</comment>
<dbReference type="RefSeq" id="WP_341698084.1">
    <property type="nucleotide sequence ID" value="NZ_JBBYHR010000010.1"/>
</dbReference>
<evidence type="ECO:0000259" key="3">
    <source>
        <dbReference type="SMART" id="SM00939"/>
    </source>
</evidence>
<evidence type="ECO:0000256" key="2">
    <source>
        <dbReference type="SAM" id="SignalP"/>
    </source>
</evidence>
<dbReference type="Gene3D" id="3.40.50.1820">
    <property type="entry name" value="alpha/beta hydrolase"/>
    <property type="match status" value="1"/>
</dbReference>
<protein>
    <submittedName>
        <fullName evidence="4">CocE/NonD family hydrolase</fullName>
    </submittedName>
</protein>
<sequence length="622" mass="71895">MKTIHLLLLTLLSFTAFAQEQNKDSIYMRQNYEKFEYRIPMRDGAQLFTVVYVPKDKSKTYPILMNRTCYNASGYADYKTHGHPSSYLVKDKYILVFQDVRGRYMSDGMFDNMTPNITGNDRKNKKAIDESSDTWDSIEWMLKNIKGNNGKVGIYGISYPGFYSAAALPDAHPALKAVSPQAPVSDFFFDDFHHMGAYLESYTPAFAVFGYQKNGNTKDNWFESALMRMYGNPSKDAYDFYLRLGPLKNITEKYHYDNFFWNQIINHPNYDEFWQKRSILPHLKNITPAVMTVGGWFDAEDLSGPLNIYKAIEKSTPTAKNTIVMGPWSHGAWAREGGKSTHNHIYFGDSISTFYQRDIERKFFAYYLKDGVNPNLPEAYMFDTGVKKWKTFDVWPPKATANTKLYFGEKGKLGINKVLNDKAVFEYISDPAKPVPYTSQIEGLTFTPRNFMSDDQRNAARRPDVLTFESEVLTDDMELSGEIMAKLDVSMTGTDADFIVKLIDVYPDDEPNYEDNPKNIVMGDYQQLVRSEVFRGRFRNSFEKPEPFVPNQITKVNIPLQDILHTFKKGHRIMIQVHSTWFPYIDRNPQKYVDNIYKANEEDFIKSTIRIYGSSVIEIGKR</sequence>
<keyword evidence="1 4" id="KW-0378">Hydrolase</keyword>
<keyword evidence="2" id="KW-0732">Signal</keyword>
<evidence type="ECO:0000313" key="4">
    <source>
        <dbReference type="EMBL" id="MEL1245787.1"/>
    </source>
</evidence>
<dbReference type="InterPro" id="IPR013736">
    <property type="entry name" value="Xaa-Pro_dipept_C"/>
</dbReference>
<dbReference type="NCBIfam" id="TIGR00976">
    <property type="entry name" value="CocE_NonD"/>
    <property type="match status" value="1"/>
</dbReference>
<name>A0ABU9I0X9_9FLAO</name>
<accession>A0ABU9I0X9</accession>
<keyword evidence="5" id="KW-1185">Reference proteome</keyword>
<dbReference type="InterPro" id="IPR000383">
    <property type="entry name" value="Xaa-Pro-like_dom"/>
</dbReference>
<dbReference type="Gene3D" id="1.10.3020.10">
    <property type="entry name" value="alpha-amino acid ester hydrolase ( Helical cap domain)"/>
    <property type="match status" value="1"/>
</dbReference>
<feature type="signal peptide" evidence="2">
    <location>
        <begin position="1"/>
        <end position="18"/>
    </location>
</feature>
<evidence type="ECO:0000256" key="1">
    <source>
        <dbReference type="ARBA" id="ARBA00022801"/>
    </source>
</evidence>
<dbReference type="PANTHER" id="PTHR43056">
    <property type="entry name" value="PEPTIDASE S9 PROLYL OLIGOPEPTIDASE"/>
    <property type="match status" value="1"/>
</dbReference>
<feature type="chain" id="PRO_5045649157" evidence="2">
    <location>
        <begin position="19"/>
        <end position="622"/>
    </location>
</feature>
<dbReference type="EMBL" id="JBBYHR010000010">
    <property type="protein sequence ID" value="MEL1245787.1"/>
    <property type="molecule type" value="Genomic_DNA"/>
</dbReference>
<dbReference type="Proteomes" id="UP001464555">
    <property type="component" value="Unassembled WGS sequence"/>
</dbReference>
<gene>
    <name evidence="4" type="ORF">AAEO56_16055</name>
</gene>
<dbReference type="InterPro" id="IPR050585">
    <property type="entry name" value="Xaa-Pro_dipeptidyl-ppase/CocE"/>
</dbReference>
<dbReference type="GO" id="GO:0016787">
    <property type="term" value="F:hydrolase activity"/>
    <property type="evidence" value="ECO:0007669"/>
    <property type="project" value="UniProtKB-KW"/>
</dbReference>
<dbReference type="Pfam" id="PF02129">
    <property type="entry name" value="Peptidase_S15"/>
    <property type="match status" value="1"/>
</dbReference>
<dbReference type="SUPFAM" id="SSF49785">
    <property type="entry name" value="Galactose-binding domain-like"/>
    <property type="match status" value="1"/>
</dbReference>
<dbReference type="InterPro" id="IPR029058">
    <property type="entry name" value="AB_hydrolase_fold"/>
</dbReference>
<dbReference type="SUPFAM" id="SSF53474">
    <property type="entry name" value="alpha/beta-Hydrolases"/>
    <property type="match status" value="1"/>
</dbReference>
<evidence type="ECO:0000313" key="5">
    <source>
        <dbReference type="Proteomes" id="UP001464555"/>
    </source>
</evidence>
<dbReference type="Pfam" id="PF08530">
    <property type="entry name" value="PepX_C"/>
    <property type="match status" value="1"/>
</dbReference>
<dbReference type="InterPro" id="IPR008979">
    <property type="entry name" value="Galactose-bd-like_sf"/>
</dbReference>
<reference evidence="4 5" key="1">
    <citation type="submission" date="2024-04" db="EMBL/GenBank/DDBJ databases">
        <title>Flavobacterium sp. DGU11 16S ribosomal RNA gene Genome sequencing and assembly.</title>
        <authorList>
            <person name="Park S."/>
        </authorList>
    </citation>
    <scope>NUCLEOTIDE SEQUENCE [LARGE SCALE GENOMIC DNA]</scope>
    <source>
        <strain evidence="4 5">DGU11</strain>
    </source>
</reference>
<dbReference type="Gene3D" id="2.60.120.260">
    <property type="entry name" value="Galactose-binding domain-like"/>
    <property type="match status" value="1"/>
</dbReference>
<dbReference type="PANTHER" id="PTHR43056:SF10">
    <property type="entry name" value="COCE_NOND FAMILY, PUTATIVE (AFU_ORTHOLOGUE AFUA_7G00600)-RELATED"/>
    <property type="match status" value="1"/>
</dbReference>
<dbReference type="SMART" id="SM00939">
    <property type="entry name" value="PepX_C"/>
    <property type="match status" value="1"/>
</dbReference>
<dbReference type="InterPro" id="IPR005674">
    <property type="entry name" value="CocE/Ser_esterase"/>
</dbReference>
<organism evidence="4 5">
    <name type="scientific">Flavobacterium arundinis</name>
    <dbReference type="NCBI Taxonomy" id="3139143"/>
    <lineage>
        <taxon>Bacteria</taxon>
        <taxon>Pseudomonadati</taxon>
        <taxon>Bacteroidota</taxon>
        <taxon>Flavobacteriia</taxon>
        <taxon>Flavobacteriales</taxon>
        <taxon>Flavobacteriaceae</taxon>
        <taxon>Flavobacterium</taxon>
    </lineage>
</organism>
<feature type="domain" description="Xaa-Pro dipeptidyl-peptidase C-terminal" evidence="3">
    <location>
        <begin position="361"/>
        <end position="617"/>
    </location>
</feature>